<feature type="binding site" evidence="10">
    <location>
        <position position="298"/>
    </location>
    <ligand>
        <name>substrate</name>
    </ligand>
</feature>
<evidence type="ECO:0000313" key="12">
    <source>
        <dbReference type="EMBL" id="MBK1825685.1"/>
    </source>
</evidence>
<evidence type="ECO:0000256" key="9">
    <source>
        <dbReference type="PIRSR" id="PIRSR617736-1"/>
    </source>
</evidence>
<dbReference type="Gene3D" id="3.20.20.80">
    <property type="entry name" value="Glycosidases"/>
    <property type="match status" value="1"/>
</dbReference>
<dbReference type="GO" id="GO:0030245">
    <property type="term" value="P:cellulose catabolic process"/>
    <property type="evidence" value="ECO:0007669"/>
    <property type="project" value="UniProtKB-KW"/>
</dbReference>
<evidence type="ECO:0000256" key="11">
    <source>
        <dbReference type="RuleBase" id="RU361175"/>
    </source>
</evidence>
<feature type="binding site" evidence="10">
    <location>
        <position position="17"/>
    </location>
    <ligand>
        <name>substrate</name>
    </ligand>
</feature>
<keyword evidence="13" id="KW-1185">Reference proteome</keyword>
<keyword evidence="5" id="KW-0136">Cellulose degradation</keyword>
<keyword evidence="7 11" id="KW-0326">Glycosidase</keyword>
<dbReference type="PROSITE" id="PS00653">
    <property type="entry name" value="GLYCOSYL_HYDROL_F1_2"/>
    <property type="match status" value="1"/>
</dbReference>
<dbReference type="EMBL" id="JAENII010000001">
    <property type="protein sequence ID" value="MBK1825685.1"/>
    <property type="molecule type" value="Genomic_DNA"/>
</dbReference>
<evidence type="ECO:0000256" key="5">
    <source>
        <dbReference type="ARBA" id="ARBA00023001"/>
    </source>
</evidence>
<sequence length="465" mass="52610">MQFPENFTWGTATSSYQIEGGHDEGGKGPSIWDAFCEIPGRIAGGDDGKVACDHFHKFREDVALMASLGLRAYRFSISWPRILPTGRLDRGSMNEEGIRFYSKLIDTLLEHGIEPWVTLYHWDLPLALQTERDGWLNPEIADDFEAYARICFEAFGDRVKHWITLNEPWVVAILGYGQGVFAPGRTSTTEPYVAAHHLLRSHAKAVQCYRNEFAHQGGKIGITNNCDWREPLTDKPEDKDAAQRALEFYLGWFADPIFRSGDYPESMRERVGDRLPKFTEEESKALLGSSDFFGLNHYTTMFAAEASSDGKEGSVYGNGGISEDQDVDLSVDPEWPLTEFKWAVVPWGCRKLLGWIAERYGDPAIYITENGCAMDDQVSADGSVDDQDRLEFYRGYLEACHQAIGDGVHLKGYFAWSLMDNFEWASGYRFRFGLVHVDPKSLKRTPKKSAHWYSKVVRTNALGDE</sequence>
<feature type="active site" description="Proton donor" evidence="9">
    <location>
        <position position="167"/>
    </location>
</feature>
<dbReference type="EC" id="3.2.1.21" evidence="3 11"/>
<proteinExistence type="inferred from homology"/>
<dbReference type="AlphaFoldDB" id="A0A934R867"/>
<feature type="binding site" evidence="10">
    <location>
        <begin position="423"/>
        <end position="424"/>
    </location>
    <ligand>
        <name>substrate</name>
    </ligand>
</feature>
<feature type="binding site" evidence="10">
    <location>
        <position position="121"/>
    </location>
    <ligand>
        <name>substrate</name>
    </ligand>
</feature>
<evidence type="ECO:0000256" key="3">
    <source>
        <dbReference type="ARBA" id="ARBA00012744"/>
    </source>
</evidence>
<dbReference type="PRINTS" id="PR00131">
    <property type="entry name" value="GLHYDRLASE1"/>
</dbReference>
<keyword evidence="6" id="KW-0119">Carbohydrate metabolism</keyword>
<dbReference type="InterPro" id="IPR001360">
    <property type="entry name" value="Glyco_hydro_1"/>
</dbReference>
<feature type="active site" description="Nucleophile" evidence="9">
    <location>
        <position position="369"/>
    </location>
</feature>
<dbReference type="SUPFAM" id="SSF51445">
    <property type="entry name" value="(Trans)glycosidases"/>
    <property type="match status" value="1"/>
</dbReference>
<evidence type="ECO:0000256" key="1">
    <source>
        <dbReference type="ARBA" id="ARBA00000448"/>
    </source>
</evidence>
<dbReference type="Pfam" id="PF00232">
    <property type="entry name" value="Glyco_hydro_1"/>
    <property type="match status" value="1"/>
</dbReference>
<gene>
    <name evidence="12" type="ORF">JIN81_01530</name>
</gene>
<evidence type="ECO:0000256" key="6">
    <source>
        <dbReference type="ARBA" id="ARBA00023277"/>
    </source>
</evidence>
<comment type="caution">
    <text evidence="12">The sequence shown here is derived from an EMBL/GenBank/DDBJ whole genome shotgun (WGS) entry which is preliminary data.</text>
</comment>
<evidence type="ECO:0000256" key="4">
    <source>
        <dbReference type="ARBA" id="ARBA00022801"/>
    </source>
</evidence>
<dbReference type="InterPro" id="IPR017853">
    <property type="entry name" value="GH"/>
</dbReference>
<dbReference type="Proteomes" id="UP000658278">
    <property type="component" value="Unassembled WGS sequence"/>
</dbReference>
<dbReference type="PANTHER" id="PTHR10353">
    <property type="entry name" value="GLYCOSYL HYDROLASE"/>
    <property type="match status" value="1"/>
</dbReference>
<evidence type="ECO:0000256" key="7">
    <source>
        <dbReference type="ARBA" id="ARBA00023295"/>
    </source>
</evidence>
<dbReference type="GO" id="GO:0008422">
    <property type="term" value="F:beta-glucosidase activity"/>
    <property type="evidence" value="ECO:0007669"/>
    <property type="project" value="UniProtKB-EC"/>
</dbReference>
<keyword evidence="4 11" id="KW-0378">Hydrolase</keyword>
<evidence type="ECO:0000256" key="10">
    <source>
        <dbReference type="PIRSR" id="PIRSR617736-2"/>
    </source>
</evidence>
<evidence type="ECO:0000313" key="13">
    <source>
        <dbReference type="Proteomes" id="UP000658278"/>
    </source>
</evidence>
<protein>
    <recommendedName>
        <fullName evidence="3 11">Beta-glucosidase</fullName>
        <ecNumber evidence="3 11">3.2.1.21</ecNumber>
    </recommendedName>
</protein>
<feature type="binding site" evidence="10">
    <location>
        <position position="416"/>
    </location>
    <ligand>
        <name>substrate</name>
    </ligand>
</feature>
<dbReference type="RefSeq" id="WP_200275583.1">
    <property type="nucleotide sequence ID" value="NZ_JAENII010000001.1"/>
</dbReference>
<dbReference type="InterPro" id="IPR017736">
    <property type="entry name" value="Glyco_hydro_1_beta-glucosidase"/>
</dbReference>
<accession>A0A934R867</accession>
<evidence type="ECO:0000256" key="2">
    <source>
        <dbReference type="ARBA" id="ARBA00010838"/>
    </source>
</evidence>
<feature type="binding site" evidence="10">
    <location>
        <position position="166"/>
    </location>
    <ligand>
        <name>substrate</name>
    </ligand>
</feature>
<dbReference type="PANTHER" id="PTHR10353:SF36">
    <property type="entry name" value="LP05116P"/>
    <property type="match status" value="1"/>
</dbReference>
<dbReference type="FunFam" id="3.20.20.80:FF:000011">
    <property type="entry name" value="Cytosolic beta-glucosidase"/>
    <property type="match status" value="1"/>
</dbReference>
<dbReference type="NCBIfam" id="TIGR03356">
    <property type="entry name" value="BGL"/>
    <property type="match status" value="1"/>
</dbReference>
<keyword evidence="8" id="KW-0624">Polysaccharide degradation</keyword>
<organism evidence="12 13">
    <name type="scientific">Haloferula rosea</name>
    <dbReference type="NCBI Taxonomy" id="490093"/>
    <lineage>
        <taxon>Bacteria</taxon>
        <taxon>Pseudomonadati</taxon>
        <taxon>Verrucomicrobiota</taxon>
        <taxon>Verrucomicrobiia</taxon>
        <taxon>Verrucomicrobiales</taxon>
        <taxon>Verrucomicrobiaceae</taxon>
        <taxon>Haloferula</taxon>
    </lineage>
</organism>
<name>A0A934R867_9BACT</name>
<comment type="catalytic activity">
    <reaction evidence="1 11">
        <text>Hydrolysis of terminal, non-reducing beta-D-glucosyl residues with release of beta-D-glucose.</text>
        <dbReference type="EC" id="3.2.1.21"/>
    </reaction>
</comment>
<evidence type="ECO:0000256" key="8">
    <source>
        <dbReference type="ARBA" id="ARBA00023326"/>
    </source>
</evidence>
<comment type="similarity">
    <text evidence="2 11">Belongs to the glycosyl hydrolase 1 family.</text>
</comment>
<reference evidence="12" key="1">
    <citation type="submission" date="2021-01" db="EMBL/GenBank/DDBJ databases">
        <title>Modified the classification status of verrucomicrobia.</title>
        <authorList>
            <person name="Feng X."/>
        </authorList>
    </citation>
    <scope>NUCLEOTIDE SEQUENCE</scope>
    <source>
        <strain evidence="12">KCTC 22201</strain>
    </source>
</reference>
<dbReference type="InterPro" id="IPR033132">
    <property type="entry name" value="GH_1_N_CS"/>
</dbReference>